<protein>
    <recommendedName>
        <fullName evidence="1">Reverse transcriptase domain-containing protein</fullName>
    </recommendedName>
</protein>
<dbReference type="InterPro" id="IPR043502">
    <property type="entry name" value="DNA/RNA_pol_sf"/>
</dbReference>
<dbReference type="EMBL" id="RQTK01000344">
    <property type="protein sequence ID" value="RUS81312.1"/>
    <property type="molecule type" value="Genomic_DNA"/>
</dbReference>
<reference evidence="2 3" key="1">
    <citation type="submission" date="2019-01" db="EMBL/GenBank/DDBJ databases">
        <title>A draft genome assembly of the solar-powered sea slug Elysia chlorotica.</title>
        <authorList>
            <person name="Cai H."/>
            <person name="Li Q."/>
            <person name="Fang X."/>
            <person name="Li J."/>
            <person name="Curtis N.E."/>
            <person name="Altenburger A."/>
            <person name="Shibata T."/>
            <person name="Feng M."/>
            <person name="Maeda T."/>
            <person name="Schwartz J.A."/>
            <person name="Shigenobu S."/>
            <person name="Lundholm N."/>
            <person name="Nishiyama T."/>
            <person name="Yang H."/>
            <person name="Hasebe M."/>
            <person name="Li S."/>
            <person name="Pierce S.K."/>
            <person name="Wang J."/>
        </authorList>
    </citation>
    <scope>NUCLEOTIDE SEQUENCE [LARGE SCALE GENOMIC DNA]</scope>
    <source>
        <strain evidence="2">EC2010</strain>
        <tissue evidence="2">Whole organism of an adult</tissue>
    </source>
</reference>
<dbReference type="PANTHER" id="PTHR47027:SF8">
    <property type="entry name" value="RIBONUCLEASE H"/>
    <property type="match status" value="1"/>
</dbReference>
<dbReference type="AlphaFoldDB" id="A0A3S1BDB0"/>
<comment type="caution">
    <text evidence="2">The sequence shown here is derived from an EMBL/GenBank/DDBJ whole genome shotgun (WGS) entry which is preliminary data.</text>
</comment>
<gene>
    <name evidence="2" type="ORF">EGW08_010919</name>
</gene>
<dbReference type="PROSITE" id="PS50878">
    <property type="entry name" value="RT_POL"/>
    <property type="match status" value="1"/>
</dbReference>
<evidence type="ECO:0000313" key="2">
    <source>
        <dbReference type="EMBL" id="RUS81312.1"/>
    </source>
</evidence>
<dbReference type="OrthoDB" id="6142323at2759"/>
<feature type="domain" description="Reverse transcriptase" evidence="1">
    <location>
        <begin position="1"/>
        <end position="207"/>
    </location>
</feature>
<dbReference type="SUPFAM" id="SSF56672">
    <property type="entry name" value="DNA/RNA polymerases"/>
    <property type="match status" value="1"/>
</dbReference>
<evidence type="ECO:0000313" key="3">
    <source>
        <dbReference type="Proteomes" id="UP000271974"/>
    </source>
</evidence>
<evidence type="ECO:0000259" key="1">
    <source>
        <dbReference type="PROSITE" id="PS50878"/>
    </source>
</evidence>
<dbReference type="Pfam" id="PF00078">
    <property type="entry name" value="RVT_1"/>
    <property type="match status" value="1"/>
</dbReference>
<sequence length="286" mass="32473">MIPNLTLEHPSPPPSFDTKQEQFDHLQAGPSVLHSSDRTHVCSIVKSELCQGYIEYAKAFDRVHHTKLIECLKGIGIDGKDIHIIRNLYWEQTSCIRIGEEVADQTSIQRGVRQGYVMSPSLFNLYTEIIFRNINELPGMNISGQNINNIRYADYTALVAETPEQLQALLDKVNEESEKCGLAMNAKKTKVMVINRKDITPKIGNTELEQEISITAKWRAAEAGDAPERNGMTTSQNGRATRWCSANDWRRTDVNGGPLQPTFARRRHPDDDEFRKKTVYRTILQC</sequence>
<dbReference type="InterPro" id="IPR000477">
    <property type="entry name" value="RT_dom"/>
</dbReference>
<keyword evidence="3" id="KW-1185">Reference proteome</keyword>
<accession>A0A3S1BDB0</accession>
<dbReference type="Proteomes" id="UP000271974">
    <property type="component" value="Unassembled WGS sequence"/>
</dbReference>
<organism evidence="2 3">
    <name type="scientific">Elysia chlorotica</name>
    <name type="common">Eastern emerald elysia</name>
    <name type="synonym">Sea slug</name>
    <dbReference type="NCBI Taxonomy" id="188477"/>
    <lineage>
        <taxon>Eukaryota</taxon>
        <taxon>Metazoa</taxon>
        <taxon>Spiralia</taxon>
        <taxon>Lophotrochozoa</taxon>
        <taxon>Mollusca</taxon>
        <taxon>Gastropoda</taxon>
        <taxon>Heterobranchia</taxon>
        <taxon>Euthyneura</taxon>
        <taxon>Panpulmonata</taxon>
        <taxon>Sacoglossa</taxon>
        <taxon>Placobranchoidea</taxon>
        <taxon>Plakobranchidae</taxon>
        <taxon>Elysia</taxon>
    </lineage>
</organism>
<name>A0A3S1BDB0_ELYCH</name>
<dbReference type="PANTHER" id="PTHR47027">
    <property type="entry name" value="REVERSE TRANSCRIPTASE DOMAIN-CONTAINING PROTEIN"/>
    <property type="match status" value="1"/>
</dbReference>
<proteinExistence type="predicted"/>
<dbReference type="STRING" id="188477.A0A3S1BDB0"/>